<dbReference type="GO" id="GO:0008652">
    <property type="term" value="P:amino acid biosynthetic process"/>
    <property type="evidence" value="ECO:0007669"/>
    <property type="project" value="UniProtKB-KW"/>
</dbReference>
<comment type="subunit">
    <text evidence="7">Monomer.</text>
</comment>
<evidence type="ECO:0000259" key="8">
    <source>
        <dbReference type="Pfam" id="PF00275"/>
    </source>
</evidence>
<evidence type="ECO:0000256" key="2">
    <source>
        <dbReference type="ARBA" id="ARBA00009948"/>
    </source>
</evidence>
<feature type="binding site" evidence="7">
    <location>
        <position position="30"/>
    </location>
    <ligand>
        <name>3-phosphoshikimate</name>
        <dbReference type="ChEBI" id="CHEBI:145989"/>
    </ligand>
</feature>
<dbReference type="InterPro" id="IPR036968">
    <property type="entry name" value="Enolpyruvate_Tfrase_sf"/>
</dbReference>
<feature type="domain" description="Enolpyruvate transferase" evidence="8">
    <location>
        <begin position="13"/>
        <end position="416"/>
    </location>
</feature>
<feature type="binding site" evidence="7">
    <location>
        <position position="409"/>
    </location>
    <ligand>
        <name>phosphoenolpyruvate</name>
        <dbReference type="ChEBI" id="CHEBI:58702"/>
    </ligand>
</feature>
<proteinExistence type="inferred from homology"/>
<evidence type="ECO:0000256" key="7">
    <source>
        <dbReference type="HAMAP-Rule" id="MF_00210"/>
    </source>
</evidence>
<comment type="function">
    <text evidence="7">Catalyzes the transfer of the enolpyruvyl moiety of phosphoenolpyruvate (PEP) to the 5-hydroxyl of shikimate-3-phosphate (S3P) to produce enolpyruvyl shikimate-3-phosphate and inorganic phosphate.</text>
</comment>
<dbReference type="InterPro" id="IPR013792">
    <property type="entry name" value="RNA3'P_cycl/enolpyr_Trfase_a/b"/>
</dbReference>
<comment type="caution">
    <text evidence="7">Lacks conserved residue(s) required for the propagation of feature annotation.</text>
</comment>
<dbReference type="InterPro" id="IPR006264">
    <property type="entry name" value="EPSP_synthase"/>
</dbReference>
<comment type="catalytic activity">
    <reaction evidence="6">
        <text>3-phosphoshikimate + phosphoenolpyruvate = 5-O-(1-carboxyvinyl)-3-phosphoshikimate + phosphate</text>
        <dbReference type="Rhea" id="RHEA:21256"/>
        <dbReference type="ChEBI" id="CHEBI:43474"/>
        <dbReference type="ChEBI" id="CHEBI:57701"/>
        <dbReference type="ChEBI" id="CHEBI:58702"/>
        <dbReference type="ChEBI" id="CHEBI:145989"/>
        <dbReference type="EC" id="2.5.1.19"/>
    </reaction>
    <physiologicalReaction direction="left-to-right" evidence="6">
        <dbReference type="Rhea" id="RHEA:21257"/>
    </physiologicalReaction>
</comment>
<feature type="binding site" evidence="7">
    <location>
        <position position="26"/>
    </location>
    <ligand>
        <name>3-phosphoshikimate</name>
        <dbReference type="ChEBI" id="CHEBI:145989"/>
    </ligand>
</feature>
<comment type="similarity">
    <text evidence="2 7">Belongs to the EPSP synthase family.</text>
</comment>
<evidence type="ECO:0000256" key="5">
    <source>
        <dbReference type="ARBA" id="ARBA00023141"/>
    </source>
</evidence>
<dbReference type="GO" id="GO:0009423">
    <property type="term" value="P:chorismate biosynthetic process"/>
    <property type="evidence" value="ECO:0007669"/>
    <property type="project" value="UniProtKB-UniRule"/>
</dbReference>
<dbReference type="PIRSF" id="PIRSF000505">
    <property type="entry name" value="EPSPS"/>
    <property type="match status" value="1"/>
</dbReference>
<feature type="binding site" evidence="7">
    <location>
        <position position="194"/>
    </location>
    <ligand>
        <name>3-phosphoshikimate</name>
        <dbReference type="ChEBI" id="CHEBI:145989"/>
    </ligand>
</feature>
<dbReference type="GO" id="GO:0003866">
    <property type="term" value="F:3-phosphoshikimate 1-carboxyvinyltransferase activity"/>
    <property type="evidence" value="ECO:0007669"/>
    <property type="project" value="UniProtKB-UniRule"/>
</dbReference>
<dbReference type="Pfam" id="PF00275">
    <property type="entry name" value="EPSP_synthase"/>
    <property type="match status" value="1"/>
</dbReference>
<feature type="binding site" evidence="7">
    <location>
        <position position="94"/>
    </location>
    <ligand>
        <name>phosphoenolpyruvate</name>
        <dbReference type="ChEBI" id="CHEBI:58702"/>
    </ligand>
</feature>
<feature type="binding site" evidence="7">
    <location>
        <position position="25"/>
    </location>
    <ligand>
        <name>phosphoenolpyruvate</name>
        <dbReference type="ChEBI" id="CHEBI:58702"/>
    </ligand>
</feature>
<gene>
    <name evidence="7" type="primary">aroA</name>
    <name evidence="9" type="ORF">ATK74_1391</name>
</gene>
<feature type="active site" description="Proton acceptor" evidence="7">
    <location>
        <position position="312"/>
    </location>
</feature>
<dbReference type="UniPathway" id="UPA00053">
    <property type="reaction ID" value="UER00089"/>
</dbReference>
<feature type="binding site" evidence="7">
    <location>
        <position position="339"/>
    </location>
    <ligand>
        <name>3-phosphoshikimate</name>
        <dbReference type="ChEBI" id="CHEBI:145989"/>
    </ligand>
</feature>
<dbReference type="PANTHER" id="PTHR21090">
    <property type="entry name" value="AROM/DEHYDROQUINATE SYNTHASE"/>
    <property type="match status" value="1"/>
</dbReference>
<dbReference type="AlphaFoldDB" id="A0A2A9CQU3"/>
<reference evidence="9 10" key="1">
    <citation type="submission" date="2017-10" db="EMBL/GenBank/DDBJ databases">
        <title>Sequencing the genomes of 1000 actinobacteria strains.</title>
        <authorList>
            <person name="Klenk H.-P."/>
        </authorList>
    </citation>
    <scope>NUCLEOTIDE SEQUENCE [LARGE SCALE GENOMIC DNA]</scope>
    <source>
        <strain evidence="9 10">DSM 15597</strain>
    </source>
</reference>
<feature type="binding site" evidence="7">
    <location>
        <position position="167"/>
    </location>
    <ligand>
        <name>phosphoenolpyruvate</name>
        <dbReference type="ChEBI" id="CHEBI:58702"/>
    </ligand>
</feature>
<comment type="caution">
    <text evidence="9">The sequence shown here is derived from an EMBL/GenBank/DDBJ whole genome shotgun (WGS) entry which is preliminary data.</text>
</comment>
<dbReference type="NCBIfam" id="TIGR01356">
    <property type="entry name" value="aroA"/>
    <property type="match status" value="1"/>
</dbReference>
<dbReference type="GO" id="GO:0005737">
    <property type="term" value="C:cytoplasm"/>
    <property type="evidence" value="ECO:0007669"/>
    <property type="project" value="UniProtKB-SubCell"/>
</dbReference>
<feature type="binding site" evidence="7">
    <location>
        <position position="312"/>
    </location>
    <ligand>
        <name>3-phosphoshikimate</name>
        <dbReference type="ChEBI" id="CHEBI:145989"/>
    </ligand>
</feature>
<dbReference type="Proteomes" id="UP000226079">
    <property type="component" value="Unassembled WGS sequence"/>
</dbReference>
<protein>
    <recommendedName>
        <fullName evidence="7">3-phosphoshikimate 1-carboxyvinyltransferase</fullName>
        <ecNumber evidence="7">2.5.1.19</ecNumber>
    </recommendedName>
    <alternativeName>
        <fullName evidence="7">5-enolpyruvylshikimate-3-phosphate synthase</fullName>
        <shortName evidence="7">EPSP synthase</shortName>
        <shortName evidence="7">EPSPS</shortName>
    </alternativeName>
</protein>
<evidence type="ECO:0000256" key="4">
    <source>
        <dbReference type="ARBA" id="ARBA00022679"/>
    </source>
</evidence>
<sequence>MSPTPWLAPLAAGPVRGELRVPGSKSASARSLLLAALADGPSMLSGVLASRDTSLIRAGLTTLGARIDEVDDRLQVTPAAELTGGGRIDCGLAGTVMRFLPPLAALAEQRTEFFGDPAASQRPMEPLLGALAELGAEVSQPRSLPFSVARGRFRGGAVSLDASGSSQFVSALLLGAPRFPDGIAVTHSGPTLPSLPHIQMTVTLLTRRGVAAVQTGPASWQVSPGPIAALDEAVEPDLTNAATLLAAALVTGGELTTHWPHGVQAGEELAEVLAAFGAQLTLSTGPDDTRQLTVSGTQGLRGADLDLSKVSELTPVAAALAALAPEPSRLRGVAHIRGHETDRLAALSTGLGELGADVRQTADGLEFRPSRLHGGSFATHADHRLAHAAALVGLVVDGVLLDDVACTTKTLPDFPGMWQNLIGADR</sequence>
<organism evidence="9 10">
    <name type="scientific">Propionicimonas paludicola</name>
    <dbReference type="NCBI Taxonomy" id="185243"/>
    <lineage>
        <taxon>Bacteria</taxon>
        <taxon>Bacillati</taxon>
        <taxon>Actinomycetota</taxon>
        <taxon>Actinomycetes</taxon>
        <taxon>Propionibacteriales</taxon>
        <taxon>Nocardioidaceae</taxon>
        <taxon>Propionicimonas</taxon>
    </lineage>
</organism>
<dbReference type="EC" id="2.5.1.19" evidence="7"/>
<dbReference type="InterPro" id="IPR023193">
    <property type="entry name" value="EPSP_synthase_CS"/>
</dbReference>
<comment type="pathway">
    <text evidence="1 7">Metabolic intermediate biosynthesis; chorismate biosynthesis; chorismate from D-erythrose 4-phosphate and phosphoenolpyruvate: step 6/7.</text>
</comment>
<evidence type="ECO:0000256" key="1">
    <source>
        <dbReference type="ARBA" id="ARBA00004811"/>
    </source>
</evidence>
<dbReference type="HAMAP" id="MF_00210">
    <property type="entry name" value="EPSP_synth"/>
    <property type="match status" value="1"/>
</dbReference>
<evidence type="ECO:0000313" key="9">
    <source>
        <dbReference type="EMBL" id="PFG16837.1"/>
    </source>
</evidence>
<feature type="binding site" evidence="7">
    <location>
        <position position="166"/>
    </location>
    <ligand>
        <name>3-phosphoshikimate</name>
        <dbReference type="ChEBI" id="CHEBI:145989"/>
    </ligand>
</feature>
<keyword evidence="4 7" id="KW-0808">Transferase</keyword>
<feature type="binding site" evidence="7">
    <location>
        <position position="343"/>
    </location>
    <ligand>
        <name>phosphoenolpyruvate</name>
        <dbReference type="ChEBI" id="CHEBI:58702"/>
    </ligand>
</feature>
<accession>A0A2A9CQU3</accession>
<feature type="binding site" evidence="7">
    <location>
        <position position="122"/>
    </location>
    <ligand>
        <name>phosphoenolpyruvate</name>
        <dbReference type="ChEBI" id="CHEBI:58702"/>
    </ligand>
</feature>
<feature type="binding site" evidence="7">
    <location>
        <position position="165"/>
    </location>
    <ligand>
        <name>3-phosphoshikimate</name>
        <dbReference type="ChEBI" id="CHEBI:145989"/>
    </ligand>
</feature>
<feature type="binding site" evidence="7">
    <location>
        <position position="167"/>
    </location>
    <ligand>
        <name>3-phosphoshikimate</name>
        <dbReference type="ChEBI" id="CHEBI:145989"/>
    </ligand>
</feature>
<dbReference type="PANTHER" id="PTHR21090:SF5">
    <property type="entry name" value="PENTAFUNCTIONAL AROM POLYPEPTIDE"/>
    <property type="match status" value="1"/>
</dbReference>
<dbReference type="OrthoDB" id="9809920at2"/>
<dbReference type="PROSITE" id="PS00104">
    <property type="entry name" value="EPSP_SYNTHASE_1"/>
    <property type="match status" value="1"/>
</dbReference>
<dbReference type="InterPro" id="IPR001986">
    <property type="entry name" value="Enolpyruvate_Tfrase_dom"/>
</dbReference>
<keyword evidence="7" id="KW-0963">Cytoplasm</keyword>
<dbReference type="EMBL" id="PDJC01000001">
    <property type="protein sequence ID" value="PFG16837.1"/>
    <property type="molecule type" value="Genomic_DNA"/>
</dbReference>
<dbReference type="GO" id="GO:0009073">
    <property type="term" value="P:aromatic amino acid family biosynthetic process"/>
    <property type="evidence" value="ECO:0007669"/>
    <property type="project" value="UniProtKB-KW"/>
</dbReference>
<comment type="subcellular location">
    <subcellularLocation>
        <location evidence="7">Cytoplasm</location>
    </subcellularLocation>
</comment>
<dbReference type="RefSeq" id="WP_098460337.1">
    <property type="nucleotide sequence ID" value="NZ_PDJC01000001.1"/>
</dbReference>
<name>A0A2A9CQU3_9ACTN</name>
<feature type="binding site" evidence="7">
    <location>
        <position position="384"/>
    </location>
    <ligand>
        <name>phosphoenolpyruvate</name>
        <dbReference type="ChEBI" id="CHEBI:58702"/>
    </ligand>
</feature>
<evidence type="ECO:0000256" key="3">
    <source>
        <dbReference type="ARBA" id="ARBA00022605"/>
    </source>
</evidence>
<evidence type="ECO:0000313" key="10">
    <source>
        <dbReference type="Proteomes" id="UP000226079"/>
    </source>
</evidence>
<keyword evidence="5 7" id="KW-0057">Aromatic amino acid biosynthesis</keyword>
<evidence type="ECO:0000256" key="6">
    <source>
        <dbReference type="ARBA" id="ARBA00044633"/>
    </source>
</evidence>
<dbReference type="Gene3D" id="3.65.10.10">
    <property type="entry name" value="Enolpyruvate transferase domain"/>
    <property type="match status" value="2"/>
</dbReference>
<dbReference type="PROSITE" id="PS00885">
    <property type="entry name" value="EPSP_SYNTHASE_2"/>
    <property type="match status" value="1"/>
</dbReference>
<feature type="binding site" evidence="7">
    <location>
        <position position="25"/>
    </location>
    <ligand>
        <name>3-phosphoshikimate</name>
        <dbReference type="ChEBI" id="CHEBI:145989"/>
    </ligand>
</feature>
<dbReference type="SUPFAM" id="SSF55205">
    <property type="entry name" value="EPT/RTPC-like"/>
    <property type="match status" value="1"/>
</dbReference>
<keyword evidence="10" id="KW-1185">Reference proteome</keyword>
<keyword evidence="3 7" id="KW-0028">Amino-acid biosynthesis</keyword>